<dbReference type="Proteomes" id="UP000279833">
    <property type="component" value="Unassembled WGS sequence"/>
</dbReference>
<evidence type="ECO:0000313" key="3">
    <source>
        <dbReference type="WBParaSite" id="SCUD_0000537201-mRNA-1"/>
    </source>
</evidence>
<protein>
    <submittedName>
        <fullName evidence="3">Transcriptional regulator</fullName>
    </submittedName>
</protein>
<sequence length="41" mass="4971">MMHYRKTEKQTLTDHGQILLYHCQLEQHHRLVQCLLLVQAL</sequence>
<dbReference type="EMBL" id="UZAK01008635">
    <property type="protein sequence ID" value="VDO95185.1"/>
    <property type="molecule type" value="Genomic_DNA"/>
</dbReference>
<name>A0A183JRN3_9TREM</name>
<reference evidence="1 2" key="2">
    <citation type="submission" date="2018-11" db="EMBL/GenBank/DDBJ databases">
        <authorList>
            <consortium name="Pathogen Informatics"/>
        </authorList>
    </citation>
    <scope>NUCLEOTIDE SEQUENCE [LARGE SCALE GENOMIC DNA]</scope>
    <source>
        <strain evidence="1">Dakar</strain>
        <strain evidence="2">Dakar, Senegal</strain>
    </source>
</reference>
<dbReference type="WBParaSite" id="SCUD_0000537201-mRNA-1">
    <property type="protein sequence ID" value="SCUD_0000537201-mRNA-1"/>
    <property type="gene ID" value="SCUD_0000537201"/>
</dbReference>
<gene>
    <name evidence="1" type="ORF">SCUD_LOCUS5373</name>
</gene>
<reference evidence="3" key="1">
    <citation type="submission" date="2016-06" db="UniProtKB">
        <authorList>
            <consortium name="WormBaseParasite"/>
        </authorList>
    </citation>
    <scope>IDENTIFICATION</scope>
</reference>
<evidence type="ECO:0000313" key="1">
    <source>
        <dbReference type="EMBL" id="VDO95185.1"/>
    </source>
</evidence>
<evidence type="ECO:0000313" key="2">
    <source>
        <dbReference type="Proteomes" id="UP000279833"/>
    </source>
</evidence>
<proteinExistence type="predicted"/>
<keyword evidence="2" id="KW-1185">Reference proteome</keyword>
<organism evidence="3">
    <name type="scientific">Schistosoma curassoni</name>
    <dbReference type="NCBI Taxonomy" id="6186"/>
    <lineage>
        <taxon>Eukaryota</taxon>
        <taxon>Metazoa</taxon>
        <taxon>Spiralia</taxon>
        <taxon>Lophotrochozoa</taxon>
        <taxon>Platyhelminthes</taxon>
        <taxon>Trematoda</taxon>
        <taxon>Digenea</taxon>
        <taxon>Strigeidida</taxon>
        <taxon>Schistosomatoidea</taxon>
        <taxon>Schistosomatidae</taxon>
        <taxon>Schistosoma</taxon>
    </lineage>
</organism>
<accession>A0A183JRN3</accession>
<dbReference type="AlphaFoldDB" id="A0A183JRN3"/>